<evidence type="ECO:0000313" key="1">
    <source>
        <dbReference type="EMBL" id="MBP2366031.1"/>
    </source>
</evidence>
<keyword evidence="2" id="KW-1185">Reference proteome</keyword>
<evidence type="ECO:0000313" key="2">
    <source>
        <dbReference type="Proteomes" id="UP001519295"/>
    </source>
</evidence>
<sequence length="208" mass="21090">MTTTTTPATAAVPTARGPEVAPPAATVLVARTIDDVPPELPPGLVVVLPGGFRMWSGQVPGPGPPPHPHAPEPGIAVPEVVPPDARQTRARAAELTRLVAEVLAGRRAPAQLGGLATPLVLRYLRATRAGVAARPALASAGRGGRAGTPGCGAPATARPARVHVTQPHPDAAEVCATVPIAGRPRALALRLDRTAGDAPWVVTAVRLV</sequence>
<proteinExistence type="predicted"/>
<gene>
    <name evidence="1" type="ORF">JOF36_001727</name>
</gene>
<protein>
    <submittedName>
        <fullName evidence="1">Uncharacterized protein</fullName>
    </submittedName>
</protein>
<dbReference type="RefSeq" id="WP_210025993.1">
    <property type="nucleotide sequence ID" value="NZ_JAGINU010000001.1"/>
</dbReference>
<accession>A0ABS4VQ39</accession>
<dbReference type="Pfam" id="PF20060">
    <property type="entry name" value="DUF6459"/>
    <property type="match status" value="1"/>
</dbReference>
<organism evidence="1 2">
    <name type="scientific">Pseudonocardia parietis</name>
    <dbReference type="NCBI Taxonomy" id="570936"/>
    <lineage>
        <taxon>Bacteria</taxon>
        <taxon>Bacillati</taxon>
        <taxon>Actinomycetota</taxon>
        <taxon>Actinomycetes</taxon>
        <taxon>Pseudonocardiales</taxon>
        <taxon>Pseudonocardiaceae</taxon>
        <taxon>Pseudonocardia</taxon>
    </lineage>
</organism>
<dbReference type="InterPro" id="IPR045596">
    <property type="entry name" value="DUF6459"/>
</dbReference>
<name>A0ABS4VQ39_9PSEU</name>
<reference evidence="1 2" key="1">
    <citation type="submission" date="2021-03" db="EMBL/GenBank/DDBJ databases">
        <title>Sequencing the genomes of 1000 actinobacteria strains.</title>
        <authorList>
            <person name="Klenk H.-P."/>
        </authorList>
    </citation>
    <scope>NUCLEOTIDE SEQUENCE [LARGE SCALE GENOMIC DNA]</scope>
    <source>
        <strain evidence="1 2">DSM 45256</strain>
    </source>
</reference>
<dbReference type="EMBL" id="JAGINU010000001">
    <property type="protein sequence ID" value="MBP2366031.1"/>
    <property type="molecule type" value="Genomic_DNA"/>
</dbReference>
<comment type="caution">
    <text evidence="1">The sequence shown here is derived from an EMBL/GenBank/DDBJ whole genome shotgun (WGS) entry which is preliminary data.</text>
</comment>
<dbReference type="Proteomes" id="UP001519295">
    <property type="component" value="Unassembled WGS sequence"/>
</dbReference>